<evidence type="ECO:0000313" key="20">
    <source>
        <dbReference type="EMBL" id="AWJ68186.1"/>
    </source>
</evidence>
<dbReference type="CDD" id="cd18991">
    <property type="entry name" value="LGIC_ECD_GlyR"/>
    <property type="match status" value="1"/>
</dbReference>
<organism evidence="20">
    <name type="scientific">Hirudo verbana</name>
    <dbReference type="NCBI Taxonomy" id="311461"/>
    <lineage>
        <taxon>Eukaryota</taxon>
        <taxon>Metazoa</taxon>
        <taxon>Spiralia</taxon>
        <taxon>Lophotrochozoa</taxon>
        <taxon>Annelida</taxon>
        <taxon>Clitellata</taxon>
        <taxon>Hirudinea</taxon>
        <taxon>Hirudinida</taxon>
        <taxon>Hirudiniformes</taxon>
        <taxon>Hirudinidae</taxon>
        <taxon>Hirudo</taxon>
    </lineage>
</organism>
<evidence type="ECO:0000256" key="14">
    <source>
        <dbReference type="ARBA" id="ARBA00023303"/>
    </source>
</evidence>
<evidence type="ECO:0000256" key="6">
    <source>
        <dbReference type="ARBA" id="ARBA00023018"/>
    </source>
</evidence>
<dbReference type="InterPro" id="IPR006029">
    <property type="entry name" value="Neurotrans-gated_channel_TM"/>
</dbReference>
<dbReference type="SUPFAM" id="SSF90112">
    <property type="entry name" value="Neurotransmitter-gated ion-channel transmembrane pore"/>
    <property type="match status" value="1"/>
</dbReference>
<reference evidence="20" key="1">
    <citation type="submission" date="2018-02" db="EMBL/GenBank/DDBJ databases">
        <title>Hirudo verbana central nervous system transcriptome analysis of ion channel and receptor content.</title>
        <authorList>
            <person name="Northcutt A.J."/>
            <person name="Schulz D.J."/>
            <person name="Mesce K.A."/>
        </authorList>
    </citation>
    <scope>NUCLEOTIDE SEQUENCE</scope>
</reference>
<keyword evidence="12" id="KW-0868">Chloride</keyword>
<feature type="transmembrane region" description="Helical" evidence="16">
    <location>
        <begin position="232"/>
        <end position="256"/>
    </location>
</feature>
<dbReference type="InterPro" id="IPR006201">
    <property type="entry name" value="Neur_channel"/>
</dbReference>
<feature type="transmembrane region" description="Helical" evidence="16">
    <location>
        <begin position="297"/>
        <end position="316"/>
    </location>
</feature>
<accession>A0A2S1WM10</accession>
<dbReference type="PRINTS" id="PR00252">
    <property type="entry name" value="NRIONCHANNEL"/>
</dbReference>
<evidence type="ECO:0000259" key="19">
    <source>
        <dbReference type="Pfam" id="PF02932"/>
    </source>
</evidence>
<dbReference type="Gene3D" id="2.70.170.10">
    <property type="entry name" value="Neurotransmitter-gated ion-channel ligand-binding domain"/>
    <property type="match status" value="1"/>
</dbReference>
<dbReference type="InterPro" id="IPR036734">
    <property type="entry name" value="Neur_chan_lig-bd_sf"/>
</dbReference>
<dbReference type="Pfam" id="PF02932">
    <property type="entry name" value="Neur_chan_memb"/>
    <property type="match status" value="1"/>
</dbReference>
<dbReference type="InterPro" id="IPR006028">
    <property type="entry name" value="GABAA/Glycine_rcpt"/>
</dbReference>
<evidence type="ECO:0000256" key="3">
    <source>
        <dbReference type="ARBA" id="ARBA00022692"/>
    </source>
</evidence>
<dbReference type="PANTHER" id="PTHR18945">
    <property type="entry name" value="NEUROTRANSMITTER GATED ION CHANNEL"/>
    <property type="match status" value="1"/>
</dbReference>
<dbReference type="GO" id="GO:0005230">
    <property type="term" value="F:extracellular ligand-gated monoatomic ion channel activity"/>
    <property type="evidence" value="ECO:0007669"/>
    <property type="project" value="InterPro"/>
</dbReference>
<dbReference type="EMBL" id="MG973333">
    <property type="protein sequence ID" value="AWJ68186.1"/>
    <property type="molecule type" value="mRNA"/>
</dbReference>
<evidence type="ECO:0000256" key="2">
    <source>
        <dbReference type="ARBA" id="ARBA00022475"/>
    </source>
</evidence>
<dbReference type="InterPro" id="IPR038050">
    <property type="entry name" value="Neuro_actylchol_rec"/>
</dbReference>
<keyword evidence="2" id="KW-1003">Cell membrane</keyword>
<dbReference type="PROSITE" id="PS00236">
    <property type="entry name" value="NEUROTR_ION_CHANNEL"/>
    <property type="match status" value="1"/>
</dbReference>
<dbReference type="CDD" id="cd19049">
    <property type="entry name" value="LGIC_TM_anion"/>
    <property type="match status" value="1"/>
</dbReference>
<keyword evidence="7 16" id="KW-0406">Ion transport</keyword>
<dbReference type="InterPro" id="IPR006202">
    <property type="entry name" value="Neur_chan_lig-bd"/>
</dbReference>
<keyword evidence="6" id="KW-0770">Synapse</keyword>
<name>A0A2S1WM10_9ANNE</name>
<evidence type="ECO:0000256" key="7">
    <source>
        <dbReference type="ARBA" id="ARBA00023065"/>
    </source>
</evidence>
<dbReference type="InterPro" id="IPR036719">
    <property type="entry name" value="Neuro-gated_channel_TM_sf"/>
</dbReference>
<dbReference type="Gene3D" id="1.20.58.390">
    <property type="entry name" value="Neurotransmitter-gated ion-channel transmembrane domain"/>
    <property type="match status" value="1"/>
</dbReference>
<feature type="domain" description="Neurotransmitter-gated ion-channel transmembrane" evidence="19">
    <location>
        <begin position="239"/>
        <end position="527"/>
    </location>
</feature>
<keyword evidence="4 16" id="KW-0732">Signal</keyword>
<keyword evidence="10" id="KW-0869">Chloride channel</keyword>
<keyword evidence="14 16" id="KW-0407">Ion channel</keyword>
<dbReference type="FunFam" id="2.70.170.10:FF:000089">
    <property type="entry name" value="Uncharacterized protein"/>
    <property type="match status" value="1"/>
</dbReference>
<comment type="subcellular location">
    <subcellularLocation>
        <location evidence="15">Postsynaptic cell membrane</location>
        <topology evidence="15">Multi-pass membrane protein</topology>
    </subcellularLocation>
</comment>
<evidence type="ECO:0000256" key="12">
    <source>
        <dbReference type="ARBA" id="ARBA00023214"/>
    </source>
</evidence>
<feature type="region of interest" description="Disordered" evidence="17">
    <location>
        <begin position="408"/>
        <end position="436"/>
    </location>
</feature>
<evidence type="ECO:0000256" key="11">
    <source>
        <dbReference type="ARBA" id="ARBA00023180"/>
    </source>
</evidence>
<sequence length="543" mass="62989">MFHVAITAWIEFLSIIYACNAQQRRASTLLDQLLEDYDKHLPPKIDEPTEVQLGIYVISFYSISEQTMDYSVSMYFRQRWIDERLTYKPSHGRRNITRLGEGSWNRIWIPDTFLRNEKRATFHEVTVNNRLLRLSSTGLLWYVIKVSATLSCPMKLHKYPLDTQVCPMMFESFGYTMDNIYFSWQDKPVEVESGLQLPQFKLQSHFLYDCVQNYTAGSFPCLEIRFILRRDVGYFIIQVYVPSMLIVILSWVSFWINVEASPARVSIGLLTVLTMTTQSAGVNASLPRVSYVKAVDVWMSMCLIFVFVGLLEYALVNVMSRRRARSVARVREGFVAVDPQGVVVRQPPPRGGSRLQPYPVDDTWSLAQFNAQSNCAFEKEKGTPVKRMETSSPGKTTDLYLRQHQSPVKRLQNESSNDRFANPPRASFSPSRSQTMPRVQRHYYHHQHTSNQYEMQSVQVIATQNKNQICVFKRINKNKNTTTSSLTNPHPEGSSDLMYGMKHAKEIDRLSRKLFPLTFLLFNIFYWIVYALPYMHYSFKSSS</sequence>
<keyword evidence="11" id="KW-0325">Glycoprotein</keyword>
<dbReference type="PRINTS" id="PR00253">
    <property type="entry name" value="GABAARECEPTR"/>
</dbReference>
<feature type="transmembrane region" description="Helical" evidence="16">
    <location>
        <begin position="514"/>
        <end position="535"/>
    </location>
</feature>
<keyword evidence="1 16" id="KW-0813">Transport</keyword>
<protein>
    <submittedName>
        <fullName evidence="20">Putative GABA receptor 4</fullName>
    </submittedName>
</protein>
<dbReference type="GO" id="GO:0004888">
    <property type="term" value="F:transmembrane signaling receptor activity"/>
    <property type="evidence" value="ECO:0007669"/>
    <property type="project" value="InterPro"/>
</dbReference>
<feature type="domain" description="Neurotransmitter-gated ion-channel ligand-binding" evidence="18">
    <location>
        <begin position="27"/>
        <end position="231"/>
    </location>
</feature>
<comment type="caution">
    <text evidence="16">Lacks conserved residue(s) required for the propagation of feature annotation.</text>
</comment>
<evidence type="ECO:0000256" key="4">
    <source>
        <dbReference type="ARBA" id="ARBA00022729"/>
    </source>
</evidence>
<evidence type="ECO:0000256" key="1">
    <source>
        <dbReference type="ARBA" id="ARBA00022448"/>
    </source>
</evidence>
<keyword evidence="20" id="KW-0675">Receptor</keyword>
<evidence type="ECO:0000259" key="18">
    <source>
        <dbReference type="Pfam" id="PF02931"/>
    </source>
</evidence>
<keyword evidence="5 16" id="KW-1133">Transmembrane helix</keyword>
<dbReference type="SUPFAM" id="SSF63712">
    <property type="entry name" value="Nicotinic receptor ligand binding domain-like"/>
    <property type="match status" value="1"/>
</dbReference>
<evidence type="ECO:0000256" key="9">
    <source>
        <dbReference type="ARBA" id="ARBA00023157"/>
    </source>
</evidence>
<evidence type="ECO:0000256" key="17">
    <source>
        <dbReference type="SAM" id="MobiDB-lite"/>
    </source>
</evidence>
<dbReference type="Pfam" id="PF02931">
    <property type="entry name" value="Neur_chan_LBD"/>
    <property type="match status" value="1"/>
</dbReference>
<dbReference type="GO" id="GO:0034707">
    <property type="term" value="C:chloride channel complex"/>
    <property type="evidence" value="ECO:0007669"/>
    <property type="project" value="UniProtKB-KW"/>
</dbReference>
<feature type="chain" id="PRO_5022264195" evidence="16">
    <location>
        <begin position="22"/>
        <end position="543"/>
    </location>
</feature>
<keyword evidence="8 16" id="KW-0472">Membrane</keyword>
<dbReference type="FunFam" id="1.20.58.390:FF:000067">
    <property type="entry name" value="Glycine receptor subunit alpha-2"/>
    <property type="match status" value="1"/>
</dbReference>
<feature type="signal peptide" evidence="16">
    <location>
        <begin position="1"/>
        <end position="21"/>
    </location>
</feature>
<keyword evidence="3 16" id="KW-0812">Transmembrane</keyword>
<evidence type="ECO:0000256" key="13">
    <source>
        <dbReference type="ARBA" id="ARBA00023257"/>
    </source>
</evidence>
<comment type="similarity">
    <text evidence="16">Belongs to the ligand-gated ion channel (TC 1.A.9) family.</text>
</comment>
<evidence type="ECO:0000256" key="16">
    <source>
        <dbReference type="RuleBase" id="RU000687"/>
    </source>
</evidence>
<keyword evidence="9" id="KW-1015">Disulfide bond</keyword>
<dbReference type="NCBIfam" id="TIGR00860">
    <property type="entry name" value="LIC"/>
    <property type="match status" value="1"/>
</dbReference>
<evidence type="ECO:0000256" key="15">
    <source>
        <dbReference type="ARBA" id="ARBA00034104"/>
    </source>
</evidence>
<proteinExistence type="evidence at transcript level"/>
<evidence type="ECO:0000256" key="10">
    <source>
        <dbReference type="ARBA" id="ARBA00023173"/>
    </source>
</evidence>
<evidence type="ECO:0000256" key="5">
    <source>
        <dbReference type="ARBA" id="ARBA00022989"/>
    </source>
</evidence>
<dbReference type="GO" id="GO:0005254">
    <property type="term" value="F:chloride channel activity"/>
    <property type="evidence" value="ECO:0007669"/>
    <property type="project" value="UniProtKB-KW"/>
</dbReference>
<dbReference type="GO" id="GO:0045211">
    <property type="term" value="C:postsynaptic membrane"/>
    <property type="evidence" value="ECO:0007669"/>
    <property type="project" value="UniProtKB-SubCell"/>
</dbReference>
<dbReference type="AlphaFoldDB" id="A0A2S1WM10"/>
<keyword evidence="13" id="KW-0628">Postsynaptic cell membrane</keyword>
<dbReference type="InterPro" id="IPR018000">
    <property type="entry name" value="Neurotransmitter_ion_chnl_CS"/>
</dbReference>
<evidence type="ECO:0000256" key="8">
    <source>
        <dbReference type="ARBA" id="ARBA00023136"/>
    </source>
</evidence>